<organism evidence="6 7">
    <name type="scientific">Tricholomella constricta</name>
    <dbReference type="NCBI Taxonomy" id="117010"/>
    <lineage>
        <taxon>Eukaryota</taxon>
        <taxon>Fungi</taxon>
        <taxon>Dikarya</taxon>
        <taxon>Basidiomycota</taxon>
        <taxon>Agaricomycotina</taxon>
        <taxon>Agaricomycetes</taxon>
        <taxon>Agaricomycetidae</taxon>
        <taxon>Agaricales</taxon>
        <taxon>Tricholomatineae</taxon>
        <taxon>Lyophyllaceae</taxon>
        <taxon>Tricholomella</taxon>
    </lineage>
</organism>
<feature type="domain" description="MYND-type" evidence="5">
    <location>
        <begin position="1120"/>
        <end position="1159"/>
    </location>
</feature>
<evidence type="ECO:0000256" key="3">
    <source>
        <dbReference type="ARBA" id="ARBA00022833"/>
    </source>
</evidence>
<keyword evidence="7" id="KW-1185">Reference proteome</keyword>
<dbReference type="Gene3D" id="6.10.140.2220">
    <property type="match status" value="1"/>
</dbReference>
<dbReference type="PROSITE" id="PS01360">
    <property type="entry name" value="ZF_MYND_1"/>
    <property type="match status" value="1"/>
</dbReference>
<dbReference type="GO" id="GO:0000981">
    <property type="term" value="F:DNA-binding transcription factor activity, RNA polymerase II-specific"/>
    <property type="evidence" value="ECO:0007669"/>
    <property type="project" value="TreeGrafter"/>
</dbReference>
<dbReference type="PANTHER" id="PTHR10237">
    <property type="entry name" value="DEFORMED EPIDERMAL AUTOREGULATORY FACTOR 1 HOMOLOG SUPPRESSIN"/>
    <property type="match status" value="1"/>
</dbReference>
<dbReference type="GO" id="GO:0008270">
    <property type="term" value="F:zinc ion binding"/>
    <property type="evidence" value="ECO:0007669"/>
    <property type="project" value="UniProtKB-KW"/>
</dbReference>
<evidence type="ECO:0000256" key="2">
    <source>
        <dbReference type="ARBA" id="ARBA00022771"/>
    </source>
</evidence>
<reference evidence="6 7" key="1">
    <citation type="journal article" date="2020" name="ISME J.">
        <title>Uncovering the hidden diversity of litter-decomposition mechanisms in mushroom-forming fungi.</title>
        <authorList>
            <person name="Floudas D."/>
            <person name="Bentzer J."/>
            <person name="Ahren D."/>
            <person name="Johansson T."/>
            <person name="Persson P."/>
            <person name="Tunlid A."/>
        </authorList>
    </citation>
    <scope>NUCLEOTIDE SEQUENCE [LARGE SCALE GENOMIC DNA]</scope>
    <source>
        <strain evidence="6 7">CBS 661.87</strain>
    </source>
</reference>
<dbReference type="PROSITE" id="PS50865">
    <property type="entry name" value="ZF_MYND_2"/>
    <property type="match status" value="1"/>
</dbReference>
<dbReference type="InterPro" id="IPR002893">
    <property type="entry name" value="Znf_MYND"/>
</dbReference>
<keyword evidence="3" id="KW-0862">Zinc</keyword>
<evidence type="ECO:0000313" key="7">
    <source>
        <dbReference type="Proteomes" id="UP000565441"/>
    </source>
</evidence>
<evidence type="ECO:0000256" key="1">
    <source>
        <dbReference type="ARBA" id="ARBA00022723"/>
    </source>
</evidence>
<evidence type="ECO:0000313" key="6">
    <source>
        <dbReference type="EMBL" id="KAF5388293.1"/>
    </source>
</evidence>
<dbReference type="GO" id="GO:0005634">
    <property type="term" value="C:nucleus"/>
    <property type="evidence" value="ECO:0007669"/>
    <property type="project" value="TreeGrafter"/>
</dbReference>
<sequence>MAHSVIWPKKNFFYPIGNTSPVSFTQNLAPEISAKILLLGCGDPRSILYTIHADLGSSQRSLDFTCCDAEPAILARNVLLLTLILDDGNPARIDRIWNIFFHFYLDKQSLELLRGQCRKLVDLSCTIQSWTKSKYSSILRVCSKHTLSELRRHWTMYEETEDLPRNEKEELRSLSAGPLWSHVVLPGSASFSRFWKTGVTFDDATLISDATFINPTFAYDASGRGFNVHYGTDPILAFHLSMTANLPSFKDRTPSTLDLVRLAKTQFQSWCASLRRRVASTTNVVIRLLVGDALACSQAISFCAQSGSLESGLYITPWAGTQVKLDGGDYDGPVVDRAPVSFNVIDTSNLTDHLGLLNILVVTLPLLQRAPAAVLHTNTLLMTEDTGGSPGGFTFHACADIPTISLLLGVVPVSYVSGFTSQSNTHEILSSRSLRSLRETRQESISWKYSPLMEGANEGPQPLQIEPQQLGKILFDIYLRMFADENVTRLFSFKKAKHKPSFVHYIRASFVAFLALVKQKLRTNRTEAVVQMLSLVQADKTLLTSGNYFQDLCCQLHLYGVYSVAALVDGTFGNPEKSIFKHWTRRPPVVCIVVKVPRQNLKVLEGVSADRMGTPILQCEVEGLTFHNFFSSMQSFFGKTVISKSDPDQLLVDEDQSRWAGKSPLIVSFYAPSWILGVQPTTTQIRFSIRAGSVYGKSLYHLLGRELHVFSADLMDARHVSIVRERPGNLLELKRLSGAFVADSNSKREAAPALLQKGHVCMLVDKASSTTCGLTARANILDEASRSALRSCRTADIQIKQTSPFSMQVSFTPFDRVLTFPYPIDGAKYKFRIARKSCYIEVEVGLCRPSPRGLTTNPFPFAMNNSTPTIWNFHYLNIAHSPVLDITKLDWLASHLALSLSDNEQTSIDTLPRSQRSLLTNIKFRIASMFRQMVNPHHQVPAQLFVLRDPLATRTIVFFLNFLRLDLPSHTVVADMCAIPLTKSIRRLEAARQVLNRINSSDTTAFTAIADDEELTAWWQLLPVLAERCRDWPHLTTCSYLKTGGSPSEFSDLNTSPLCGCGRGMGLSQKFLEGEWKGMAPYVTRVALSTFFALSYLETIGSKALERVFEAFDLKKPGGCDACGGPGVPQLMRCSACAQAMYCSRACQKGHWKTHKAVCKQKKP</sequence>
<evidence type="ECO:0000256" key="4">
    <source>
        <dbReference type="PROSITE-ProRule" id="PRU00134"/>
    </source>
</evidence>
<protein>
    <recommendedName>
        <fullName evidence="5">MYND-type domain-containing protein</fullName>
    </recommendedName>
</protein>
<dbReference type="OrthoDB" id="432970at2759"/>
<dbReference type="Proteomes" id="UP000565441">
    <property type="component" value="Unassembled WGS sequence"/>
</dbReference>
<dbReference type="EMBL" id="JAACJP010000001">
    <property type="protein sequence ID" value="KAF5388293.1"/>
    <property type="molecule type" value="Genomic_DNA"/>
</dbReference>
<evidence type="ECO:0000259" key="5">
    <source>
        <dbReference type="PROSITE" id="PS50865"/>
    </source>
</evidence>
<dbReference type="PANTHER" id="PTHR10237:SF14">
    <property type="entry name" value="MYND-TYPE DOMAIN-CONTAINING PROTEIN"/>
    <property type="match status" value="1"/>
</dbReference>
<dbReference type="SUPFAM" id="SSF144232">
    <property type="entry name" value="HIT/MYND zinc finger-like"/>
    <property type="match status" value="1"/>
</dbReference>
<dbReference type="Pfam" id="PF14737">
    <property type="entry name" value="DUF4470"/>
    <property type="match status" value="1"/>
</dbReference>
<comment type="caution">
    <text evidence="6">The sequence shown here is derived from an EMBL/GenBank/DDBJ whole genome shotgun (WGS) entry which is preliminary data.</text>
</comment>
<proteinExistence type="predicted"/>
<keyword evidence="2 4" id="KW-0863">Zinc-finger</keyword>
<dbReference type="InterPro" id="IPR024119">
    <property type="entry name" value="TF_DEAF-1"/>
</dbReference>
<dbReference type="AlphaFoldDB" id="A0A8H5HRS4"/>
<dbReference type="Pfam" id="PF01753">
    <property type="entry name" value="zf-MYND"/>
    <property type="match status" value="1"/>
</dbReference>
<dbReference type="InterPro" id="IPR027974">
    <property type="entry name" value="DUF4470"/>
</dbReference>
<name>A0A8H5HRS4_9AGAR</name>
<keyword evidence="1" id="KW-0479">Metal-binding</keyword>
<gene>
    <name evidence="6" type="ORF">D9615_000823</name>
</gene>
<accession>A0A8H5HRS4</accession>